<keyword evidence="1" id="KW-1133">Transmembrane helix</keyword>
<dbReference type="Proteomes" id="UP000054683">
    <property type="component" value="Unassembled WGS sequence"/>
</dbReference>
<organism evidence="2 3">
    <name type="scientific">Caballeronia udeis</name>
    <dbReference type="NCBI Taxonomy" id="1232866"/>
    <lineage>
        <taxon>Bacteria</taxon>
        <taxon>Pseudomonadati</taxon>
        <taxon>Pseudomonadota</taxon>
        <taxon>Betaproteobacteria</taxon>
        <taxon>Burkholderiales</taxon>
        <taxon>Burkholderiaceae</taxon>
        <taxon>Caballeronia</taxon>
    </lineage>
</organism>
<evidence type="ECO:0000313" key="3">
    <source>
        <dbReference type="Proteomes" id="UP000054683"/>
    </source>
</evidence>
<keyword evidence="1" id="KW-0472">Membrane</keyword>
<dbReference type="OrthoDB" id="9035679at2"/>
<protein>
    <submittedName>
        <fullName evidence="2">Uncharacterized protein</fullName>
    </submittedName>
</protein>
<keyword evidence="1" id="KW-0812">Transmembrane</keyword>
<feature type="transmembrane region" description="Helical" evidence="1">
    <location>
        <begin position="6"/>
        <end position="22"/>
    </location>
</feature>
<dbReference type="AlphaFoldDB" id="A0A158GK08"/>
<feature type="transmembrane region" description="Helical" evidence="1">
    <location>
        <begin position="29"/>
        <end position="47"/>
    </location>
</feature>
<dbReference type="RefSeq" id="WP_062085412.1">
    <property type="nucleotide sequence ID" value="NZ_FCOK02000015.1"/>
</dbReference>
<accession>A0A158GK08</accession>
<name>A0A158GK08_9BURK</name>
<proteinExistence type="predicted"/>
<feature type="transmembrane region" description="Helical" evidence="1">
    <location>
        <begin position="82"/>
        <end position="102"/>
    </location>
</feature>
<feature type="transmembrane region" description="Helical" evidence="1">
    <location>
        <begin position="53"/>
        <end position="70"/>
    </location>
</feature>
<evidence type="ECO:0000313" key="2">
    <source>
        <dbReference type="EMBL" id="SAL32217.1"/>
    </source>
</evidence>
<sequence length="176" mass="18539">MNIVSIDAVGGLLPLAVSLLYLPRTVRALGWFYGAIFGLSMLVSTRFSFCDSNAVHVAPGTILLCVALWLPRARGRNLEVPAAAIFTLAFIAGFPVDVYLGYVCHAANGTARVGGAGLSDGLIVGPASLALVHLGIYYFCELDEKGKVPLGDFLKTHFAVTRSSANRPASTIAEPS</sequence>
<evidence type="ECO:0000256" key="1">
    <source>
        <dbReference type="SAM" id="Phobius"/>
    </source>
</evidence>
<gene>
    <name evidence="2" type="ORF">AWB69_02782</name>
</gene>
<dbReference type="EMBL" id="FCOK02000015">
    <property type="protein sequence ID" value="SAL32217.1"/>
    <property type="molecule type" value="Genomic_DNA"/>
</dbReference>
<feature type="transmembrane region" description="Helical" evidence="1">
    <location>
        <begin position="122"/>
        <end position="140"/>
    </location>
</feature>
<reference evidence="2 3" key="1">
    <citation type="submission" date="2016-01" db="EMBL/GenBank/DDBJ databases">
        <authorList>
            <person name="Oliw E.H."/>
        </authorList>
    </citation>
    <scope>NUCLEOTIDE SEQUENCE [LARGE SCALE GENOMIC DNA]</scope>
    <source>
        <strain evidence="2">LMG 27134</strain>
    </source>
</reference>